<keyword evidence="3" id="KW-1185">Reference proteome</keyword>
<feature type="compositionally biased region" description="Polar residues" evidence="1">
    <location>
        <begin position="8"/>
        <end position="22"/>
    </location>
</feature>
<dbReference type="AlphaFoldDB" id="A0A6G1HQZ4"/>
<evidence type="ECO:0000313" key="2">
    <source>
        <dbReference type="EMBL" id="KAF2398440.1"/>
    </source>
</evidence>
<feature type="region of interest" description="Disordered" evidence="1">
    <location>
        <begin position="1"/>
        <end position="47"/>
    </location>
</feature>
<proteinExistence type="predicted"/>
<feature type="region of interest" description="Disordered" evidence="1">
    <location>
        <begin position="118"/>
        <end position="146"/>
    </location>
</feature>
<evidence type="ECO:0000313" key="3">
    <source>
        <dbReference type="Proteomes" id="UP000799640"/>
    </source>
</evidence>
<sequence>MDKAASEETISIQVSNLQQHQHSPPLVGHPLTLDTPNSTLPSPPLTSASSAVASSPVFHRCSSTSALLHVGTPDAVSSPCPTFALSGVHSPEDVRFNPSNTVPPAIRPLREVQSYIPKPRSSVPEHPHRPHLQPQHLPHPLPHTTHTRPTYAVVYKYFPNPTPPQSVPVKHAPNKIPKPN</sequence>
<feature type="region of interest" description="Disordered" evidence="1">
    <location>
        <begin position="161"/>
        <end position="180"/>
    </location>
</feature>
<dbReference type="EMBL" id="ML996700">
    <property type="protein sequence ID" value="KAF2398440.1"/>
    <property type="molecule type" value="Genomic_DNA"/>
</dbReference>
<dbReference type="Proteomes" id="UP000799640">
    <property type="component" value="Unassembled WGS sequence"/>
</dbReference>
<feature type="compositionally biased region" description="Low complexity" evidence="1">
    <location>
        <begin position="132"/>
        <end position="146"/>
    </location>
</feature>
<evidence type="ECO:0000256" key="1">
    <source>
        <dbReference type="SAM" id="MobiDB-lite"/>
    </source>
</evidence>
<feature type="compositionally biased region" description="Low complexity" evidence="1">
    <location>
        <begin position="30"/>
        <end position="47"/>
    </location>
</feature>
<name>A0A6G1HQZ4_9PEZI</name>
<reference evidence="2" key="1">
    <citation type="journal article" date="2020" name="Stud. Mycol.">
        <title>101 Dothideomycetes genomes: a test case for predicting lifestyles and emergence of pathogens.</title>
        <authorList>
            <person name="Haridas S."/>
            <person name="Albert R."/>
            <person name="Binder M."/>
            <person name="Bloem J."/>
            <person name="Labutti K."/>
            <person name="Salamov A."/>
            <person name="Andreopoulos B."/>
            <person name="Baker S."/>
            <person name="Barry K."/>
            <person name="Bills G."/>
            <person name="Bluhm B."/>
            <person name="Cannon C."/>
            <person name="Castanera R."/>
            <person name="Culley D."/>
            <person name="Daum C."/>
            <person name="Ezra D."/>
            <person name="Gonzalez J."/>
            <person name="Henrissat B."/>
            <person name="Kuo A."/>
            <person name="Liang C."/>
            <person name="Lipzen A."/>
            <person name="Lutzoni F."/>
            <person name="Magnuson J."/>
            <person name="Mondo S."/>
            <person name="Nolan M."/>
            <person name="Ohm R."/>
            <person name="Pangilinan J."/>
            <person name="Park H.-J."/>
            <person name="Ramirez L."/>
            <person name="Alfaro M."/>
            <person name="Sun H."/>
            <person name="Tritt A."/>
            <person name="Yoshinaga Y."/>
            <person name="Zwiers L.-H."/>
            <person name="Turgeon B."/>
            <person name="Goodwin S."/>
            <person name="Spatafora J."/>
            <person name="Crous P."/>
            <person name="Grigoriev I."/>
        </authorList>
    </citation>
    <scope>NUCLEOTIDE SEQUENCE</scope>
    <source>
        <strain evidence="2">CBS 262.69</strain>
    </source>
</reference>
<accession>A0A6G1HQZ4</accession>
<protein>
    <submittedName>
        <fullName evidence="2">Uncharacterized protein</fullName>
    </submittedName>
</protein>
<organism evidence="2 3">
    <name type="scientific">Trichodelitschia bisporula</name>
    <dbReference type="NCBI Taxonomy" id="703511"/>
    <lineage>
        <taxon>Eukaryota</taxon>
        <taxon>Fungi</taxon>
        <taxon>Dikarya</taxon>
        <taxon>Ascomycota</taxon>
        <taxon>Pezizomycotina</taxon>
        <taxon>Dothideomycetes</taxon>
        <taxon>Dothideomycetes incertae sedis</taxon>
        <taxon>Phaeotrichales</taxon>
        <taxon>Phaeotrichaceae</taxon>
        <taxon>Trichodelitschia</taxon>
    </lineage>
</organism>
<gene>
    <name evidence="2" type="ORF">EJ06DRAFT_108537</name>
</gene>